<dbReference type="PhylomeDB" id="B7QGB1"/>
<gene>
    <name evidence="1" type="ORF">IscW_ISCW021912</name>
</gene>
<sequence length="69" mass="7753">SFSGVTVHWINPESLARESAILACKRLTGRHTYDVLAAALQDVFREFKITNKILVTVTDNASNFIKAFR</sequence>
<feature type="non-terminal residue" evidence="1">
    <location>
        <position position="1"/>
    </location>
</feature>
<dbReference type="PANTHER" id="PTHR47501">
    <property type="entry name" value="TRANSPOSASE-RELATED"/>
    <property type="match status" value="1"/>
</dbReference>
<proteinExistence type="predicted"/>
<accession>B7QGB1</accession>
<evidence type="ECO:0000313" key="1">
    <source>
        <dbReference type="EMBL" id="EEC17883.1"/>
    </source>
</evidence>
<dbReference type="PaxDb" id="6945-B7QGB1"/>
<dbReference type="SUPFAM" id="SSF53098">
    <property type="entry name" value="Ribonuclease H-like"/>
    <property type="match status" value="1"/>
</dbReference>
<dbReference type="InterPro" id="IPR012337">
    <property type="entry name" value="RNaseH-like_sf"/>
</dbReference>
<dbReference type="STRING" id="6945.B7QGB1"/>
<reference evidence="1" key="1">
    <citation type="submission" date="2008-03" db="EMBL/GenBank/DDBJ databases">
        <title>Annotation of Ixodes scapularis.</title>
        <authorList>
            <consortium name="Ixodes scapularis Genome Project Consortium"/>
            <person name="Caler E."/>
            <person name="Hannick L.I."/>
            <person name="Bidwell S."/>
            <person name="Joardar V."/>
            <person name="Thiagarajan M."/>
            <person name="Amedeo P."/>
            <person name="Galinsky K.J."/>
            <person name="Schobel S."/>
            <person name="Inman J."/>
            <person name="Hostetler J."/>
            <person name="Miller J."/>
            <person name="Hammond M."/>
            <person name="Megy K."/>
            <person name="Lawson D."/>
            <person name="Kodira C."/>
            <person name="Sutton G."/>
            <person name="Meyer J."/>
            <person name="Hill C.A."/>
            <person name="Birren B."/>
            <person name="Nene V."/>
            <person name="Collins F."/>
            <person name="Alarcon-Chaidez F."/>
            <person name="Wikel S."/>
            <person name="Strausberg R."/>
        </authorList>
    </citation>
    <scope>NUCLEOTIDE SEQUENCE [LARGE SCALE GENOMIC DNA]</scope>
    <source>
        <strain evidence="1">Wikel colony</strain>
    </source>
</reference>
<organism>
    <name type="scientific">Ixodes scapularis</name>
    <name type="common">Black-legged tick</name>
    <name type="synonym">Deer tick</name>
    <dbReference type="NCBI Taxonomy" id="6945"/>
    <lineage>
        <taxon>Eukaryota</taxon>
        <taxon>Metazoa</taxon>
        <taxon>Ecdysozoa</taxon>
        <taxon>Arthropoda</taxon>
        <taxon>Chelicerata</taxon>
        <taxon>Arachnida</taxon>
        <taxon>Acari</taxon>
        <taxon>Parasitiformes</taxon>
        <taxon>Ixodida</taxon>
        <taxon>Ixodoidea</taxon>
        <taxon>Ixodidae</taxon>
        <taxon>Ixodinae</taxon>
        <taxon>Ixodes</taxon>
    </lineage>
</organism>
<dbReference type="EMBL" id="DS930190">
    <property type="protein sequence ID" value="EEC17883.1"/>
    <property type="molecule type" value="Genomic_DNA"/>
</dbReference>
<dbReference type="VEuPathDB" id="VectorBase:ISCW021912"/>
<protein>
    <submittedName>
        <fullName evidence="1">Uncharacterized protein</fullName>
    </submittedName>
</protein>
<feature type="non-terminal residue" evidence="1">
    <location>
        <position position="69"/>
    </location>
</feature>
<dbReference type="PANTHER" id="PTHR47501:SF5">
    <property type="entry name" value="HAT C-TERMINAL DIMERISATION DOMAIN-CONTAINING PROTEIN"/>
    <property type="match status" value="1"/>
</dbReference>
<dbReference type="AlphaFoldDB" id="B7QGB1"/>
<dbReference type="VEuPathDB" id="VectorBase:ISCI021912"/>
<name>B7QGB1_IXOSC</name>
<dbReference type="HOGENOM" id="CLU_2801314_0_0_1"/>